<dbReference type="Gene3D" id="2.60.40.1890">
    <property type="entry name" value="PCu(A)C copper chaperone"/>
    <property type="match status" value="1"/>
</dbReference>
<proteinExistence type="predicted"/>
<name>A0ABX2IG54_9RHOO</name>
<dbReference type="RefSeq" id="WP_170022098.1">
    <property type="nucleotide sequence ID" value="NZ_JABCSC020000003.1"/>
</dbReference>
<accession>A0ABX2IG54</accession>
<comment type="caution">
    <text evidence="2">The sequence shown here is derived from an EMBL/GenBank/DDBJ whole genome shotgun (WGS) entry which is preliminary data.</text>
</comment>
<dbReference type="Proteomes" id="UP000778523">
    <property type="component" value="Unassembled WGS sequence"/>
</dbReference>
<dbReference type="PANTHER" id="PTHR36302:SF1">
    <property type="entry name" value="COPPER CHAPERONE PCU(A)C"/>
    <property type="match status" value="1"/>
</dbReference>
<evidence type="ECO:0000313" key="2">
    <source>
        <dbReference type="EMBL" id="NSL55686.1"/>
    </source>
</evidence>
<dbReference type="InterPro" id="IPR007410">
    <property type="entry name" value="LpqE-like"/>
</dbReference>
<evidence type="ECO:0000313" key="3">
    <source>
        <dbReference type="Proteomes" id="UP000778523"/>
    </source>
</evidence>
<feature type="signal peptide" evidence="1">
    <location>
        <begin position="1"/>
        <end position="19"/>
    </location>
</feature>
<feature type="chain" id="PRO_5046168459" evidence="1">
    <location>
        <begin position="20"/>
        <end position="143"/>
    </location>
</feature>
<reference evidence="2 3" key="1">
    <citation type="submission" date="2020-06" db="EMBL/GenBank/DDBJ databases">
        <title>Draft genome of Uliginosibacterium sp. IMCC34675.</title>
        <authorList>
            <person name="Song J."/>
        </authorList>
    </citation>
    <scope>NUCLEOTIDE SEQUENCE [LARGE SCALE GENOMIC DNA]</scope>
    <source>
        <strain evidence="2 3">IMCC34675</strain>
    </source>
</reference>
<keyword evidence="1" id="KW-0732">Signal</keyword>
<gene>
    <name evidence="2" type="ORF">HJ583_011670</name>
</gene>
<evidence type="ECO:0000256" key="1">
    <source>
        <dbReference type="SAM" id="SignalP"/>
    </source>
</evidence>
<dbReference type="SUPFAM" id="SSF110087">
    <property type="entry name" value="DR1885-like metal-binding protein"/>
    <property type="match status" value="1"/>
</dbReference>
<protein>
    <submittedName>
        <fullName evidence="2">Copper chaperone PCu(A)C</fullName>
    </submittedName>
</protein>
<dbReference type="PANTHER" id="PTHR36302">
    <property type="entry name" value="BLR7088 PROTEIN"/>
    <property type="match status" value="1"/>
</dbReference>
<dbReference type="InterPro" id="IPR058248">
    <property type="entry name" value="Lxx211020-like"/>
</dbReference>
<dbReference type="Pfam" id="PF04314">
    <property type="entry name" value="PCuAC"/>
    <property type="match status" value="1"/>
</dbReference>
<organism evidence="2 3">
    <name type="scientific">Uliginosibacterium aquaticum</name>
    <dbReference type="NCBI Taxonomy" id="2731212"/>
    <lineage>
        <taxon>Bacteria</taxon>
        <taxon>Pseudomonadati</taxon>
        <taxon>Pseudomonadota</taxon>
        <taxon>Betaproteobacteria</taxon>
        <taxon>Rhodocyclales</taxon>
        <taxon>Zoogloeaceae</taxon>
        <taxon>Uliginosibacterium</taxon>
    </lineage>
</organism>
<dbReference type="EMBL" id="JABCSC020000003">
    <property type="protein sequence ID" value="NSL55686.1"/>
    <property type="molecule type" value="Genomic_DNA"/>
</dbReference>
<dbReference type="InterPro" id="IPR036182">
    <property type="entry name" value="PCuAC_sf"/>
</dbReference>
<sequence>MRKLGAALLLGLLANLAQAGEIKVSQPWAKGILESSRTTMAYMELFSEEEAVIVAASSPLASQVEMRDMQITFDGGPMRPVKVDSITLPARKRVQLTPVSEHFLLQGLKQAIKAGDKLPLILSVRMKNGETRELKLEVVTRGM</sequence>
<keyword evidence="3" id="KW-1185">Reference proteome</keyword>